<comment type="similarity">
    <text evidence="1">Belongs to the glycosyl hydrolase 2 family.</text>
</comment>
<dbReference type="PRINTS" id="PR00132">
    <property type="entry name" value="GLHYDRLASE2"/>
</dbReference>
<evidence type="ECO:0000256" key="2">
    <source>
        <dbReference type="ARBA" id="ARBA00022801"/>
    </source>
</evidence>
<dbReference type="Pfam" id="PF02836">
    <property type="entry name" value="Glyco_hydro_2_C"/>
    <property type="match status" value="1"/>
</dbReference>
<feature type="domain" description="DUF4982" evidence="7">
    <location>
        <begin position="648"/>
        <end position="704"/>
    </location>
</feature>
<keyword evidence="10" id="KW-1185">Reference proteome</keyword>
<dbReference type="Gene3D" id="2.60.40.10">
    <property type="entry name" value="Immunoglobulins"/>
    <property type="match status" value="3"/>
</dbReference>
<evidence type="ECO:0000259" key="8">
    <source>
        <dbReference type="Pfam" id="PF18565"/>
    </source>
</evidence>
<dbReference type="InterPro" id="IPR006103">
    <property type="entry name" value="Glyco_hydro_2_cat"/>
</dbReference>
<dbReference type="InterPro" id="IPR013783">
    <property type="entry name" value="Ig-like_fold"/>
</dbReference>
<dbReference type="GO" id="GO:0016787">
    <property type="term" value="F:hydrolase activity"/>
    <property type="evidence" value="ECO:0007669"/>
    <property type="project" value="UniProtKB-KW"/>
</dbReference>
<dbReference type="EMBL" id="CP115965">
    <property type="protein sequence ID" value="WZW97117.1"/>
    <property type="molecule type" value="Genomic_DNA"/>
</dbReference>
<dbReference type="Gene3D" id="2.60.120.260">
    <property type="entry name" value="Galactose-binding domain-like"/>
    <property type="match status" value="1"/>
</dbReference>
<dbReference type="SUPFAM" id="SSF49785">
    <property type="entry name" value="Galactose-binding domain-like"/>
    <property type="match status" value="1"/>
</dbReference>
<reference evidence="9 10" key="1">
    <citation type="journal article" date="2023" name="Environ Microbiome">
        <title>A coral-associated actinobacterium mitigates coral bleaching under heat stress.</title>
        <authorList>
            <person name="Li J."/>
            <person name="Zou Y."/>
            <person name="Li Q."/>
            <person name="Zhang J."/>
            <person name="Bourne D.G."/>
            <person name="Lyu Y."/>
            <person name="Liu C."/>
            <person name="Zhang S."/>
        </authorList>
    </citation>
    <scope>NUCLEOTIDE SEQUENCE [LARGE SCALE GENOMIC DNA]</scope>
    <source>
        <strain evidence="9 10">SCSIO 13291</strain>
    </source>
</reference>
<keyword evidence="2 9" id="KW-0378">Hydrolase</keyword>
<dbReference type="InterPro" id="IPR040605">
    <property type="entry name" value="Glyco_hydro2_dom5"/>
</dbReference>
<gene>
    <name evidence="9" type="ORF">PCC79_09305</name>
</gene>
<dbReference type="InterPro" id="IPR008979">
    <property type="entry name" value="Galactose-bd-like_sf"/>
</dbReference>
<dbReference type="Proteomes" id="UP001434337">
    <property type="component" value="Chromosome"/>
</dbReference>
<dbReference type="Pfam" id="PF18565">
    <property type="entry name" value="Glyco_hydro2_C5"/>
    <property type="match status" value="1"/>
</dbReference>
<evidence type="ECO:0000259" key="5">
    <source>
        <dbReference type="Pfam" id="PF00703"/>
    </source>
</evidence>
<dbReference type="InterPro" id="IPR036156">
    <property type="entry name" value="Beta-gal/glucu_dom_sf"/>
</dbReference>
<name>A0ABZ3C2J2_9ACTN</name>
<evidence type="ECO:0000313" key="9">
    <source>
        <dbReference type="EMBL" id="WZW97117.1"/>
    </source>
</evidence>
<dbReference type="InterPro" id="IPR017853">
    <property type="entry name" value="GH"/>
</dbReference>
<organism evidence="9 10">
    <name type="scientific">Propioniciclava soli</name>
    <dbReference type="NCBI Taxonomy" id="2775081"/>
    <lineage>
        <taxon>Bacteria</taxon>
        <taxon>Bacillati</taxon>
        <taxon>Actinomycetota</taxon>
        <taxon>Actinomycetes</taxon>
        <taxon>Propionibacteriales</taxon>
        <taxon>Propionibacteriaceae</taxon>
        <taxon>Propioniciclava</taxon>
    </lineage>
</organism>
<dbReference type="InterPro" id="IPR051913">
    <property type="entry name" value="GH2_Domain-Containing"/>
</dbReference>
<feature type="domain" description="Glycoside hydrolase family 2 immunoglobulin-like beta-sandwich" evidence="5">
    <location>
        <begin position="168"/>
        <end position="275"/>
    </location>
</feature>
<evidence type="ECO:0000259" key="7">
    <source>
        <dbReference type="Pfam" id="PF16355"/>
    </source>
</evidence>
<evidence type="ECO:0000256" key="1">
    <source>
        <dbReference type="ARBA" id="ARBA00007401"/>
    </source>
</evidence>
<feature type="compositionally biased region" description="Basic and acidic residues" evidence="4">
    <location>
        <begin position="38"/>
        <end position="50"/>
    </location>
</feature>
<proteinExistence type="inferred from homology"/>
<evidence type="ECO:0000256" key="3">
    <source>
        <dbReference type="ARBA" id="ARBA00023295"/>
    </source>
</evidence>
<feature type="domain" description="Glycoside hydrolase family 2" evidence="8">
    <location>
        <begin position="722"/>
        <end position="815"/>
    </location>
</feature>
<feature type="domain" description="Glycoside hydrolase family 2 catalytic" evidence="6">
    <location>
        <begin position="285"/>
        <end position="432"/>
    </location>
</feature>
<dbReference type="InterPro" id="IPR006101">
    <property type="entry name" value="Glyco_hydro_2"/>
</dbReference>
<dbReference type="SUPFAM" id="SSF49303">
    <property type="entry name" value="beta-Galactosidase/glucuronidase domain"/>
    <property type="match status" value="1"/>
</dbReference>
<protein>
    <submittedName>
        <fullName evidence="9">Glycoside hydrolase family 2 TIM barrel-domain containing protein</fullName>
    </submittedName>
</protein>
<dbReference type="Pfam" id="PF16355">
    <property type="entry name" value="DUF4982"/>
    <property type="match status" value="1"/>
</dbReference>
<dbReference type="RefSeq" id="WP_342371658.1">
    <property type="nucleotide sequence ID" value="NZ_CP115965.1"/>
</dbReference>
<keyword evidence="3" id="KW-0326">Glycosidase</keyword>
<dbReference type="Pfam" id="PF00703">
    <property type="entry name" value="Glyco_hydro_2"/>
    <property type="match status" value="1"/>
</dbReference>
<dbReference type="PANTHER" id="PTHR42732">
    <property type="entry name" value="BETA-GALACTOSIDASE"/>
    <property type="match status" value="1"/>
</dbReference>
<dbReference type="PANTHER" id="PTHR42732:SF1">
    <property type="entry name" value="BETA-MANNOSIDASE"/>
    <property type="match status" value="1"/>
</dbReference>
<dbReference type="InterPro" id="IPR032311">
    <property type="entry name" value="DUF4982"/>
</dbReference>
<evidence type="ECO:0000313" key="10">
    <source>
        <dbReference type="Proteomes" id="UP001434337"/>
    </source>
</evidence>
<dbReference type="InterPro" id="IPR006102">
    <property type="entry name" value="Ig-like_GH2"/>
</dbReference>
<accession>A0ABZ3C2J2</accession>
<sequence>MADPVSRVPLNDGWRVTTPAGPFARFTGEQPEVRDVRLPHDAMRDADRTPDAPSGGSSGYYPGGVWRYLRSLDVPGDWADRFINVTFDGAYAGARVYLDDVQLAHRPSGYARFHVDLTPHLRPGHTQELRVDVRTHLDSRWYSGAGLFRQVHLTVAGGVHLAPDGVTVTTPEVDDDLAAVEVVARVVNDTRSVREVRLHTELRGPDGAVLVEVTEPVTVAPGTPAVVRRRQWIRDPHRWSLDDPALHTAIVRVLDDELEEQAAVSDELAVRFGVRTVSVDPYRGFRLNGEALKLRGTCLHHDNGLLGAASHPAAERRRVRLLKEAGFNAIRSAHNPASQVLLDACDEVGMLVMNEAFDMWAVEKTPFDASRDFATWWERDLASMVEGSVNHPSVVMYSIGNEILELGRRDGRLLGRALAERTRALDPTRPVTNGIQMLFLVDVADLIAKAGGLNEFMGGLTDRTGEDGQNFAAGQNAAATTPDADAAVHEAAAVLDVMGYNYAEDRYAYDAEHHPQRVSVGSETFPTRIAHNWEQVMAHDQVIGDFTWTGWDYLGEAGIGGHAYAEDGAVAPYGLGYPNLLAGCGDIDITGYRKTVSHYREIAFGLADGPFLAVQRPERYHHTRPQPNAWQWSDTVASWSWPGFEDAPVRVEVYARADEVELLLDGESLGRAAVGEKRALVASFDTVWRPGELTAVAHTDGQEVGRTTLRSAGPVAEVRADAERAELHGTDDLGYVAVALTDAQGEVVVTDRRPVSVAVEGPAELAGFGTGAWRTEERFDATTCTPHDGRAQAIVRTTGPGTVRVRITAEGLPDAVAEFTVR</sequence>
<feature type="region of interest" description="Disordered" evidence="4">
    <location>
        <begin position="38"/>
        <end position="58"/>
    </location>
</feature>
<evidence type="ECO:0000256" key="4">
    <source>
        <dbReference type="SAM" id="MobiDB-lite"/>
    </source>
</evidence>
<dbReference type="Gene3D" id="3.20.20.80">
    <property type="entry name" value="Glycosidases"/>
    <property type="match status" value="1"/>
</dbReference>
<dbReference type="SUPFAM" id="SSF51445">
    <property type="entry name" value="(Trans)glycosidases"/>
    <property type="match status" value="1"/>
</dbReference>
<evidence type="ECO:0000259" key="6">
    <source>
        <dbReference type="Pfam" id="PF02836"/>
    </source>
</evidence>